<gene>
    <name evidence="1" type="ORF">O0Q50_19850</name>
</gene>
<dbReference type="RefSeq" id="WP_316910658.1">
    <property type="nucleotide sequence ID" value="NZ_JAPTGD010000002.1"/>
</dbReference>
<accession>A0AAX6NC03</accession>
<organism evidence="1 2">
    <name type="scientific">Priestia aryabhattai</name>
    <name type="common">Bacillus aryabhattai</name>
    <dbReference type="NCBI Taxonomy" id="412384"/>
    <lineage>
        <taxon>Bacteria</taxon>
        <taxon>Bacillati</taxon>
        <taxon>Bacillota</taxon>
        <taxon>Bacilli</taxon>
        <taxon>Bacillales</taxon>
        <taxon>Bacillaceae</taxon>
        <taxon>Priestia</taxon>
    </lineage>
</organism>
<name>A0AAX6NC03_PRIAR</name>
<dbReference type="EMBL" id="JAPTGD010000002">
    <property type="protein sequence ID" value="MDU9693431.1"/>
    <property type="molecule type" value="Genomic_DNA"/>
</dbReference>
<comment type="caution">
    <text evidence="1">The sequence shown here is derived from an EMBL/GenBank/DDBJ whole genome shotgun (WGS) entry which is preliminary data.</text>
</comment>
<dbReference type="Proteomes" id="UP001269400">
    <property type="component" value="Unassembled WGS sequence"/>
</dbReference>
<reference evidence="1" key="1">
    <citation type="journal article" date="2022" name="J Environ Chem Eng">
        <title>Biodegradation of petroleum oil using a constructed nonpathogenic and heavy metal-tolerant bacterial consortium isolated from marine sponges.</title>
        <authorList>
            <person name="Dechsakulwatana C."/>
            <person name="Rungsihiranrut A."/>
            <person name="Muangchinda C."/>
            <person name="Ningthoujam R."/>
            <person name="Klankeo P."/>
            <person name="Pinyakong O."/>
        </authorList>
    </citation>
    <scope>NUCLEOTIDE SEQUENCE</scope>
    <source>
        <strain evidence="1">TL01-2</strain>
    </source>
</reference>
<reference evidence="1" key="2">
    <citation type="submission" date="2022-12" db="EMBL/GenBank/DDBJ databases">
        <authorList>
            <person name="Dechsakulwatana C."/>
            <person name="Rungsihiranrut A."/>
            <person name="Muangchinda C."/>
            <person name="Ningthoujam R."/>
            <person name="Klankeo P."/>
            <person name="Pinyakong O."/>
        </authorList>
    </citation>
    <scope>NUCLEOTIDE SEQUENCE</scope>
    <source>
        <strain evidence="1">TL01-2</strain>
    </source>
</reference>
<protein>
    <submittedName>
        <fullName evidence="1">Uncharacterized protein</fullName>
    </submittedName>
</protein>
<dbReference type="AlphaFoldDB" id="A0AAX6NC03"/>
<sequence>MNTSLIEEKTKTQYMLHLEQGIVQHKFYIQNTGPTILFNNFSHIKIENDFVLFKSNSIYAAYQTTFQKEKTLKRMASSCYVIDLHGVPRCINLEQFKLIAIEKPVIEEDFTKWF</sequence>
<evidence type="ECO:0000313" key="1">
    <source>
        <dbReference type="EMBL" id="MDU9693431.1"/>
    </source>
</evidence>
<evidence type="ECO:0000313" key="2">
    <source>
        <dbReference type="Proteomes" id="UP001269400"/>
    </source>
</evidence>
<proteinExistence type="predicted"/>